<comment type="caution">
    <text evidence="8">The sequence shown here is derived from an EMBL/GenBank/DDBJ whole genome shotgun (WGS) entry which is preliminary data.</text>
</comment>
<dbReference type="AlphaFoldDB" id="A0A699YPR0"/>
<feature type="non-terminal residue" evidence="8">
    <location>
        <position position="151"/>
    </location>
</feature>
<evidence type="ECO:0000313" key="9">
    <source>
        <dbReference type="Proteomes" id="UP000485058"/>
    </source>
</evidence>
<accession>A0A699YPR0</accession>
<keyword evidence="2 5" id="KW-0547">Nucleotide-binding</keyword>
<evidence type="ECO:0000256" key="2">
    <source>
        <dbReference type="ARBA" id="ARBA00022741"/>
    </source>
</evidence>
<dbReference type="InterPro" id="IPR000719">
    <property type="entry name" value="Prot_kinase_dom"/>
</dbReference>
<evidence type="ECO:0000259" key="7">
    <source>
        <dbReference type="PROSITE" id="PS50011"/>
    </source>
</evidence>
<evidence type="ECO:0000256" key="4">
    <source>
        <dbReference type="ARBA" id="ARBA00022840"/>
    </source>
</evidence>
<sequence length="151" mass="16275">MENQIFNLHDELNSLVLLETIGQGAYGTVFRGLFNSTEVAVKVISHAAVTAHTSPQLAHSRLTSHALELAVCSMASHPSIVQLVTYFADVPVVDLPSPTHGPTLRPSLTTLEAECVLQVASALRYLHTLGLVHCDVKAANVLLRSSSRDPR</sequence>
<dbReference type="Gene3D" id="1.10.510.10">
    <property type="entry name" value="Transferase(Phosphotransferase) domain 1"/>
    <property type="match status" value="1"/>
</dbReference>
<gene>
    <name evidence="8" type="ORF">HaLaN_07744</name>
</gene>
<keyword evidence="6" id="KW-0723">Serine/threonine-protein kinase</keyword>
<reference evidence="8 9" key="1">
    <citation type="submission" date="2020-02" db="EMBL/GenBank/DDBJ databases">
        <title>Draft genome sequence of Haematococcus lacustris strain NIES-144.</title>
        <authorList>
            <person name="Morimoto D."/>
            <person name="Nakagawa S."/>
            <person name="Yoshida T."/>
            <person name="Sawayama S."/>
        </authorList>
    </citation>
    <scope>NUCLEOTIDE SEQUENCE [LARGE SCALE GENOMIC DNA]</scope>
    <source>
        <strain evidence="8 9">NIES-144</strain>
    </source>
</reference>
<keyword evidence="9" id="KW-1185">Reference proteome</keyword>
<evidence type="ECO:0000256" key="5">
    <source>
        <dbReference type="PROSITE-ProRule" id="PRU10141"/>
    </source>
</evidence>
<feature type="domain" description="Protein kinase" evidence="7">
    <location>
        <begin position="15"/>
        <end position="151"/>
    </location>
</feature>
<evidence type="ECO:0000256" key="3">
    <source>
        <dbReference type="ARBA" id="ARBA00022777"/>
    </source>
</evidence>
<evidence type="ECO:0000256" key="1">
    <source>
        <dbReference type="ARBA" id="ARBA00022679"/>
    </source>
</evidence>
<protein>
    <submittedName>
        <fullName evidence="8">Protein kinase domain-containing protein</fullName>
    </submittedName>
</protein>
<dbReference type="PROSITE" id="PS00107">
    <property type="entry name" value="PROTEIN_KINASE_ATP"/>
    <property type="match status" value="1"/>
</dbReference>
<dbReference type="EMBL" id="BLLF01000470">
    <property type="protein sequence ID" value="GFH12113.1"/>
    <property type="molecule type" value="Genomic_DNA"/>
</dbReference>
<dbReference type="InterPro" id="IPR008271">
    <property type="entry name" value="Ser/Thr_kinase_AS"/>
</dbReference>
<dbReference type="PANTHER" id="PTHR44329:SF214">
    <property type="entry name" value="PROTEIN KINASE DOMAIN-CONTAINING PROTEIN"/>
    <property type="match status" value="1"/>
</dbReference>
<dbReference type="PROSITE" id="PS50011">
    <property type="entry name" value="PROTEIN_KINASE_DOM"/>
    <property type="match status" value="1"/>
</dbReference>
<keyword evidence="1" id="KW-0808">Transferase</keyword>
<dbReference type="Gene3D" id="3.30.200.20">
    <property type="entry name" value="Phosphorylase Kinase, domain 1"/>
    <property type="match status" value="1"/>
</dbReference>
<dbReference type="SUPFAM" id="SSF56112">
    <property type="entry name" value="Protein kinase-like (PK-like)"/>
    <property type="match status" value="1"/>
</dbReference>
<evidence type="ECO:0000313" key="8">
    <source>
        <dbReference type="EMBL" id="GFH12113.1"/>
    </source>
</evidence>
<dbReference type="InterPro" id="IPR051681">
    <property type="entry name" value="Ser/Thr_Kinases-Pseudokinases"/>
</dbReference>
<keyword evidence="4 5" id="KW-0067">ATP-binding</keyword>
<organism evidence="8 9">
    <name type="scientific">Haematococcus lacustris</name>
    <name type="common">Green alga</name>
    <name type="synonym">Haematococcus pluvialis</name>
    <dbReference type="NCBI Taxonomy" id="44745"/>
    <lineage>
        <taxon>Eukaryota</taxon>
        <taxon>Viridiplantae</taxon>
        <taxon>Chlorophyta</taxon>
        <taxon>core chlorophytes</taxon>
        <taxon>Chlorophyceae</taxon>
        <taxon>CS clade</taxon>
        <taxon>Chlamydomonadales</taxon>
        <taxon>Haematococcaceae</taxon>
        <taxon>Haematococcus</taxon>
    </lineage>
</organism>
<keyword evidence="3 8" id="KW-0418">Kinase</keyword>
<proteinExistence type="inferred from homology"/>
<dbReference type="PROSITE" id="PS00108">
    <property type="entry name" value="PROTEIN_KINASE_ST"/>
    <property type="match status" value="1"/>
</dbReference>
<dbReference type="Proteomes" id="UP000485058">
    <property type="component" value="Unassembled WGS sequence"/>
</dbReference>
<dbReference type="GO" id="GO:0004674">
    <property type="term" value="F:protein serine/threonine kinase activity"/>
    <property type="evidence" value="ECO:0007669"/>
    <property type="project" value="UniProtKB-KW"/>
</dbReference>
<name>A0A699YPR0_HAELA</name>
<comment type="similarity">
    <text evidence="6">Belongs to the protein kinase superfamily.</text>
</comment>
<dbReference type="PANTHER" id="PTHR44329">
    <property type="entry name" value="SERINE/THREONINE-PROTEIN KINASE TNNI3K-RELATED"/>
    <property type="match status" value="1"/>
</dbReference>
<evidence type="ECO:0000256" key="6">
    <source>
        <dbReference type="RuleBase" id="RU000304"/>
    </source>
</evidence>
<dbReference type="GO" id="GO:0005524">
    <property type="term" value="F:ATP binding"/>
    <property type="evidence" value="ECO:0007669"/>
    <property type="project" value="UniProtKB-UniRule"/>
</dbReference>
<dbReference type="Pfam" id="PF00069">
    <property type="entry name" value="Pkinase"/>
    <property type="match status" value="1"/>
</dbReference>
<dbReference type="InterPro" id="IPR017441">
    <property type="entry name" value="Protein_kinase_ATP_BS"/>
</dbReference>
<feature type="binding site" evidence="5">
    <location>
        <position position="42"/>
    </location>
    <ligand>
        <name>ATP</name>
        <dbReference type="ChEBI" id="CHEBI:30616"/>
    </ligand>
</feature>
<dbReference type="InterPro" id="IPR011009">
    <property type="entry name" value="Kinase-like_dom_sf"/>
</dbReference>